<comment type="catalytic activity">
    <reaction evidence="1">
        <text>ATP + H2O = ADP + phosphate + H(+)</text>
        <dbReference type="Rhea" id="RHEA:13065"/>
        <dbReference type="ChEBI" id="CHEBI:15377"/>
        <dbReference type="ChEBI" id="CHEBI:15378"/>
        <dbReference type="ChEBI" id="CHEBI:30616"/>
        <dbReference type="ChEBI" id="CHEBI:43474"/>
        <dbReference type="ChEBI" id="CHEBI:456216"/>
        <dbReference type="EC" id="5.6.2.3"/>
    </reaction>
</comment>
<proteinExistence type="inferred from homology"/>
<dbReference type="SUPFAM" id="SSF52540">
    <property type="entry name" value="P-loop containing nucleoside triphosphate hydrolases"/>
    <property type="match status" value="1"/>
</dbReference>
<dbReference type="GO" id="GO:0005524">
    <property type="term" value="F:ATP binding"/>
    <property type="evidence" value="ECO:0007669"/>
    <property type="project" value="UniProtKB-KW"/>
</dbReference>
<organism evidence="5">
    <name type="scientific">Noccaea caerulescens</name>
    <name type="common">Alpine penny-cress</name>
    <name type="synonym">Thlaspi caerulescens</name>
    <dbReference type="NCBI Taxonomy" id="107243"/>
    <lineage>
        <taxon>Eukaryota</taxon>
        <taxon>Viridiplantae</taxon>
        <taxon>Streptophyta</taxon>
        <taxon>Embryophyta</taxon>
        <taxon>Tracheophyta</taxon>
        <taxon>Spermatophyta</taxon>
        <taxon>Magnoliopsida</taxon>
        <taxon>eudicotyledons</taxon>
        <taxon>Gunneridae</taxon>
        <taxon>Pentapetalae</taxon>
        <taxon>rosids</taxon>
        <taxon>malvids</taxon>
        <taxon>Brassicales</taxon>
        <taxon>Brassicaceae</taxon>
        <taxon>Coluteocarpeae</taxon>
        <taxon>Noccaea</taxon>
    </lineage>
</organism>
<evidence type="ECO:0000313" key="5">
    <source>
        <dbReference type="EMBL" id="JAU66058.1"/>
    </source>
</evidence>
<dbReference type="Pfam" id="PF21530">
    <property type="entry name" value="Pif1_2B_dom"/>
    <property type="match status" value="1"/>
</dbReference>
<dbReference type="GO" id="GO:0016887">
    <property type="term" value="F:ATP hydrolysis activity"/>
    <property type="evidence" value="ECO:0007669"/>
    <property type="project" value="RHEA"/>
</dbReference>
<evidence type="ECO:0000256" key="1">
    <source>
        <dbReference type="RuleBase" id="RU363044"/>
    </source>
</evidence>
<name>A0A1J3HCW3_NOCCA</name>
<keyword evidence="1" id="KW-0234">DNA repair</keyword>
<dbReference type="GO" id="GO:0006281">
    <property type="term" value="P:DNA repair"/>
    <property type="evidence" value="ECO:0007669"/>
    <property type="project" value="UniProtKB-KW"/>
</dbReference>
<comment type="cofactor">
    <cofactor evidence="1">
        <name>Mg(2+)</name>
        <dbReference type="ChEBI" id="CHEBI:18420"/>
    </cofactor>
</comment>
<feature type="region of interest" description="Disordered" evidence="2">
    <location>
        <begin position="388"/>
        <end position="412"/>
    </location>
</feature>
<gene>
    <name evidence="5" type="ORF">LE_TR15434_c0_g1_i1_g.48538</name>
</gene>
<protein>
    <recommendedName>
        <fullName evidence="1">ATP-dependent DNA helicase</fullName>
        <ecNumber evidence="1">5.6.2.3</ecNumber>
    </recommendedName>
</protein>
<dbReference type="GO" id="GO:0006310">
    <property type="term" value="P:DNA recombination"/>
    <property type="evidence" value="ECO:0007669"/>
    <property type="project" value="UniProtKB-KW"/>
</dbReference>
<dbReference type="GO" id="GO:0000723">
    <property type="term" value="P:telomere maintenance"/>
    <property type="evidence" value="ECO:0007669"/>
    <property type="project" value="InterPro"/>
</dbReference>
<dbReference type="PANTHER" id="PTHR10492:SF90">
    <property type="entry name" value="ATP-DEPENDENT DNA HELICASE"/>
    <property type="match status" value="1"/>
</dbReference>
<keyword evidence="1" id="KW-0227">DNA damage</keyword>
<dbReference type="InterPro" id="IPR027417">
    <property type="entry name" value="P-loop_NTPase"/>
</dbReference>
<dbReference type="Pfam" id="PF05970">
    <property type="entry name" value="PIF1"/>
    <property type="match status" value="1"/>
</dbReference>
<keyword evidence="1" id="KW-0233">DNA recombination</keyword>
<reference evidence="5" key="1">
    <citation type="submission" date="2016-07" db="EMBL/GenBank/DDBJ databases">
        <title>De novo transcriptome assembly of four accessions of the metal hyperaccumulator plant Noccaea caerulescens.</title>
        <authorList>
            <person name="Blande D."/>
            <person name="Halimaa P."/>
            <person name="Tervahauta A.I."/>
            <person name="Aarts M.G."/>
            <person name="Karenlampi S.O."/>
        </authorList>
    </citation>
    <scope>NUCLEOTIDE SEQUENCE</scope>
</reference>
<dbReference type="EMBL" id="GEVL01011283">
    <property type="protein sequence ID" value="JAU66058.1"/>
    <property type="molecule type" value="Transcribed_RNA"/>
</dbReference>
<dbReference type="InterPro" id="IPR010285">
    <property type="entry name" value="DNA_helicase_pif1-like_DEAD"/>
</dbReference>
<dbReference type="FunFam" id="3.40.50.300:FF:002884">
    <property type="entry name" value="ATP-dependent DNA helicase"/>
    <property type="match status" value="1"/>
</dbReference>
<accession>A0A1J3HCW3</accession>
<sequence length="412" mass="47127">MLVGLIQETSLIIWDEAPMAHRHTFEGVDKTLRDIMSSDKLFGGKTVLLGGDFRQVLPVIPKGSRQDTVLASLNRSYLWNQCNIFTLSKNLRVQQDEKEFAKWILQVGNGEAKTETSFQKDCEEGENIEIEESLMLPRGANPLEEIQKSTFPDLENSFHDREYLRVRAILTPRNETVEEINDFFLTKISGEMKEYLSADTIDHSDSDLDGVNLLYTTEYLNALKVSGLPNHRLCLKKNVPVILLRNLNQKEGLCNGTRLVVTRLGEKVIEAEILVGTNVGKRILIPRIIMTTADTNCPYKMKRRQFPLRVCYAMTINKSQGQSLGHVGIYLPKPVFSHGQLYVALSRVTSKKGLRIWSETSGKETSTAVKNVVYKEIFNNLRLRETGYQDQQREENHEEINQQREENHKEKN</sequence>
<keyword evidence="1" id="KW-0378">Hydrolase</keyword>
<keyword evidence="1" id="KW-0067">ATP-binding</keyword>
<feature type="domain" description="DNA helicase Pif1-like 2B" evidence="4">
    <location>
        <begin position="218"/>
        <end position="264"/>
    </location>
</feature>
<feature type="domain" description="DNA helicase Pif1-like DEAD-box helicase" evidence="3">
    <location>
        <begin position="4"/>
        <end position="116"/>
    </location>
</feature>
<evidence type="ECO:0000259" key="3">
    <source>
        <dbReference type="Pfam" id="PF05970"/>
    </source>
</evidence>
<dbReference type="PANTHER" id="PTHR10492">
    <property type="match status" value="1"/>
</dbReference>
<dbReference type="EC" id="5.6.2.3" evidence="1"/>
<keyword evidence="1" id="KW-0547">Nucleotide-binding</keyword>
<dbReference type="AlphaFoldDB" id="A0A1J3HCW3"/>
<evidence type="ECO:0000259" key="4">
    <source>
        <dbReference type="Pfam" id="PF21530"/>
    </source>
</evidence>
<evidence type="ECO:0000256" key="2">
    <source>
        <dbReference type="SAM" id="MobiDB-lite"/>
    </source>
</evidence>
<dbReference type="CDD" id="cd18809">
    <property type="entry name" value="SF1_C_RecD"/>
    <property type="match status" value="1"/>
</dbReference>
<dbReference type="InterPro" id="IPR049163">
    <property type="entry name" value="Pif1-like_2B_dom"/>
</dbReference>
<dbReference type="Gene3D" id="3.40.50.300">
    <property type="entry name" value="P-loop containing nucleotide triphosphate hydrolases"/>
    <property type="match status" value="2"/>
</dbReference>
<keyword evidence="1 5" id="KW-0347">Helicase</keyword>
<comment type="similarity">
    <text evidence="1">Belongs to the helicase family.</text>
</comment>
<dbReference type="GO" id="GO:0043139">
    <property type="term" value="F:5'-3' DNA helicase activity"/>
    <property type="evidence" value="ECO:0007669"/>
    <property type="project" value="UniProtKB-EC"/>
</dbReference>